<accession>A0ABS6K1C2</accession>
<organism evidence="4 5">
    <name type="scientific">Diplocloster modestus</name>
    <dbReference type="NCBI Taxonomy" id="2850322"/>
    <lineage>
        <taxon>Bacteria</taxon>
        <taxon>Bacillati</taxon>
        <taxon>Bacillota</taxon>
        <taxon>Clostridia</taxon>
        <taxon>Lachnospirales</taxon>
        <taxon>Lachnospiraceae</taxon>
        <taxon>Diplocloster</taxon>
    </lineage>
</organism>
<evidence type="ECO:0000256" key="2">
    <source>
        <dbReference type="ARBA" id="ARBA00022801"/>
    </source>
</evidence>
<sequence length="330" mass="36464">MCTAVNVQTPHGDIYFGRTMDFSYPLDPELYVIPKGYKWNNLWNTHRIENQYRIMGIGQDISPVILADGVNEMGFAAAVLYFPGYARYDAAGSGNSPELPVAALELVNFLLGQCACVDQAASILRIIRIVGVEDPVTESIAPLHWIIADKRGACMVVEKTAEGLHLIPNPLGVLSNSPDFQWHMTNLNNYMNIAPSQQSEKEWGPVNLTPFGQGAGTFGLPGDYTPPSRFVRTAYLKNHTVIPETKEGAVNACFHIMESVSIPKGAVMTDRCAPDYTQYTAFMDLCAGEYYFKTYENSQVVSARLPSGQWAGIKSLGKLIRPAQLEEWNT</sequence>
<evidence type="ECO:0000313" key="5">
    <source>
        <dbReference type="Proteomes" id="UP001314681"/>
    </source>
</evidence>
<dbReference type="EMBL" id="JAHQCX010000001">
    <property type="protein sequence ID" value="MBU9724518.1"/>
    <property type="molecule type" value="Genomic_DNA"/>
</dbReference>
<dbReference type="Proteomes" id="UP001314681">
    <property type="component" value="Unassembled WGS sequence"/>
</dbReference>
<keyword evidence="5" id="KW-1185">Reference proteome</keyword>
<reference evidence="4 5" key="1">
    <citation type="submission" date="2021-06" db="EMBL/GenBank/DDBJ databases">
        <title>Description of novel taxa of the family Lachnospiraceae.</title>
        <authorList>
            <person name="Chaplin A.V."/>
            <person name="Sokolova S.R."/>
            <person name="Pikina A.P."/>
            <person name="Korzhanova M."/>
            <person name="Belova V."/>
            <person name="Korostin D."/>
            <person name="Efimov B.A."/>
        </authorList>
    </citation>
    <scope>NUCLEOTIDE SEQUENCE [LARGE SCALE GENOMIC DNA]</scope>
    <source>
        <strain evidence="4 5">ASD4241</strain>
    </source>
</reference>
<dbReference type="SUPFAM" id="SSF56235">
    <property type="entry name" value="N-terminal nucleophile aminohydrolases (Ntn hydrolases)"/>
    <property type="match status" value="1"/>
</dbReference>
<evidence type="ECO:0000259" key="3">
    <source>
        <dbReference type="Pfam" id="PF02275"/>
    </source>
</evidence>
<name>A0ABS6K1C2_9FIRM</name>
<protein>
    <submittedName>
        <fullName evidence="4">Choloylglycine hydrolase family protein</fullName>
    </submittedName>
</protein>
<evidence type="ECO:0000256" key="1">
    <source>
        <dbReference type="ARBA" id="ARBA00006625"/>
    </source>
</evidence>
<keyword evidence="2 4" id="KW-0378">Hydrolase</keyword>
<dbReference type="PANTHER" id="PTHR35527">
    <property type="entry name" value="CHOLOYLGLYCINE HYDROLASE"/>
    <property type="match status" value="1"/>
</dbReference>
<gene>
    <name evidence="4" type="ORF">KTH90_00675</name>
</gene>
<comment type="similarity">
    <text evidence="1">Belongs to the peptidase C59 family.</text>
</comment>
<comment type="caution">
    <text evidence="4">The sequence shown here is derived from an EMBL/GenBank/DDBJ whole genome shotgun (WGS) entry which is preliminary data.</text>
</comment>
<evidence type="ECO:0000313" key="4">
    <source>
        <dbReference type="EMBL" id="MBU9724518.1"/>
    </source>
</evidence>
<proteinExistence type="inferred from homology"/>
<dbReference type="RefSeq" id="WP_158351501.1">
    <property type="nucleotide sequence ID" value="NZ_JAHQCX010000001.1"/>
</dbReference>
<dbReference type="PANTHER" id="PTHR35527:SF2">
    <property type="entry name" value="HYDROLASE"/>
    <property type="match status" value="1"/>
</dbReference>
<dbReference type="GO" id="GO:0016787">
    <property type="term" value="F:hydrolase activity"/>
    <property type="evidence" value="ECO:0007669"/>
    <property type="project" value="UniProtKB-KW"/>
</dbReference>
<dbReference type="Gene3D" id="3.60.60.10">
    <property type="entry name" value="Penicillin V Acylase, Chain A"/>
    <property type="match status" value="1"/>
</dbReference>
<dbReference type="CDD" id="cd00542">
    <property type="entry name" value="Ntn_PVA"/>
    <property type="match status" value="1"/>
</dbReference>
<dbReference type="Pfam" id="PF02275">
    <property type="entry name" value="CBAH"/>
    <property type="match status" value="1"/>
</dbReference>
<dbReference type="InterPro" id="IPR029055">
    <property type="entry name" value="Ntn_hydrolases_N"/>
</dbReference>
<dbReference type="InterPro" id="IPR052193">
    <property type="entry name" value="Peptidase_C59"/>
</dbReference>
<feature type="domain" description="Choloylglycine hydrolase/NAAA C-terminal" evidence="3">
    <location>
        <begin position="2"/>
        <end position="305"/>
    </location>
</feature>
<dbReference type="InterPro" id="IPR029132">
    <property type="entry name" value="CBAH/NAAA_C"/>
</dbReference>